<sequence length="241" mass="27041">MNPFGLIILSAVALAGILWIQSRPPQLRERAKWQLIIILCALFLLYLSVTGRLHWLGALVAVMLPFSRRLIPLLRYLPFLHQLYKRRQQTPGSSNNRSRVQSAILEMSLDHDTGAMHGTVLQGPLTGQTLGGLSEKQFIELLQYCRDHDQESTQLLEAYLDKRFGDSWRQDDPGAGKDSHTNQAGPLSENEAFDILGLEPGASESDIISAHRRLIQKLHPDRGGSNYLAARINEAKDRLLS</sequence>
<dbReference type="SMART" id="SM00271">
    <property type="entry name" value="DnaJ"/>
    <property type="match status" value="1"/>
</dbReference>
<evidence type="ECO:0000256" key="3">
    <source>
        <dbReference type="ARBA" id="ARBA00022989"/>
    </source>
</evidence>
<keyword evidence="4 8" id="KW-0472">Membrane</keyword>
<dbReference type="PANTHER" id="PTHR12763:SF28">
    <property type="entry name" value="GEO10507P1-RELATED"/>
    <property type="match status" value="1"/>
</dbReference>
<feature type="region of interest" description="Disordered" evidence="7">
    <location>
        <begin position="167"/>
        <end position="186"/>
    </location>
</feature>
<keyword evidence="11" id="KW-1185">Reference proteome</keyword>
<gene>
    <name evidence="10" type="ORF">A8C75_15035</name>
</gene>
<evidence type="ECO:0000256" key="8">
    <source>
        <dbReference type="SAM" id="Phobius"/>
    </source>
</evidence>
<dbReference type="Proteomes" id="UP000078070">
    <property type="component" value="Chromosome"/>
</dbReference>
<keyword evidence="2 8" id="KW-0812">Transmembrane</keyword>
<dbReference type="InterPro" id="IPR036869">
    <property type="entry name" value="J_dom_sf"/>
</dbReference>
<evidence type="ECO:0000256" key="1">
    <source>
        <dbReference type="ARBA" id="ARBA00004167"/>
    </source>
</evidence>
<dbReference type="AlphaFoldDB" id="A0A1A9F0P8"/>
<comment type="similarity">
    <text evidence="6">Belongs to the TIM14 family.</text>
</comment>
<name>A0A1A9F0P8_9GAMM</name>
<dbReference type="RefSeq" id="WP_067384101.1">
    <property type="nucleotide sequence ID" value="NZ_CP015839.1"/>
</dbReference>
<dbReference type="PANTHER" id="PTHR12763">
    <property type="match status" value="1"/>
</dbReference>
<reference evidence="11" key="1">
    <citation type="submission" date="2016-05" db="EMBL/GenBank/DDBJ databases">
        <authorList>
            <person name="Baek K."/>
            <person name="Yang S.-J."/>
        </authorList>
    </citation>
    <scope>NUCLEOTIDE SEQUENCE [LARGE SCALE GENOMIC DNA]</scope>
    <source>
        <strain evidence="11">ST58-10</strain>
    </source>
</reference>
<dbReference type="STRING" id="1821621.A8C75_15035"/>
<evidence type="ECO:0000313" key="10">
    <source>
        <dbReference type="EMBL" id="ANG63662.1"/>
    </source>
</evidence>
<dbReference type="EMBL" id="CP015839">
    <property type="protein sequence ID" value="ANG63662.1"/>
    <property type="molecule type" value="Genomic_DNA"/>
</dbReference>
<dbReference type="GO" id="GO:0016020">
    <property type="term" value="C:membrane"/>
    <property type="evidence" value="ECO:0007669"/>
    <property type="project" value="UniProtKB-SubCell"/>
</dbReference>
<dbReference type="KEGG" id="mars:A8C75_15035"/>
<protein>
    <submittedName>
        <fullName evidence="10">Molecular chaperone DnaJ</fullName>
    </submittedName>
</protein>
<evidence type="ECO:0000256" key="7">
    <source>
        <dbReference type="SAM" id="MobiDB-lite"/>
    </source>
</evidence>
<dbReference type="Pfam" id="PF00226">
    <property type="entry name" value="DnaJ"/>
    <property type="match status" value="1"/>
</dbReference>
<keyword evidence="5" id="KW-0143">Chaperone</keyword>
<evidence type="ECO:0000256" key="6">
    <source>
        <dbReference type="ARBA" id="ARBA00038105"/>
    </source>
</evidence>
<evidence type="ECO:0000259" key="9">
    <source>
        <dbReference type="PROSITE" id="PS50076"/>
    </source>
</evidence>
<evidence type="ECO:0000256" key="5">
    <source>
        <dbReference type="ARBA" id="ARBA00023186"/>
    </source>
</evidence>
<dbReference type="OrthoDB" id="9811070at2"/>
<accession>A0A1A9F0P8</accession>
<evidence type="ECO:0000256" key="2">
    <source>
        <dbReference type="ARBA" id="ARBA00022692"/>
    </source>
</evidence>
<dbReference type="Gene3D" id="1.10.287.110">
    <property type="entry name" value="DnaJ domain"/>
    <property type="match status" value="1"/>
</dbReference>
<feature type="compositionally biased region" description="Basic and acidic residues" evidence="7">
    <location>
        <begin position="167"/>
        <end position="180"/>
    </location>
</feature>
<feature type="transmembrane region" description="Helical" evidence="8">
    <location>
        <begin position="6"/>
        <end position="21"/>
    </location>
</feature>
<feature type="transmembrane region" description="Helical" evidence="8">
    <location>
        <begin position="33"/>
        <end position="49"/>
    </location>
</feature>
<dbReference type="InterPro" id="IPR001623">
    <property type="entry name" value="DnaJ_domain"/>
</dbReference>
<dbReference type="CDD" id="cd06257">
    <property type="entry name" value="DnaJ"/>
    <property type="match status" value="1"/>
</dbReference>
<evidence type="ECO:0000256" key="4">
    <source>
        <dbReference type="ARBA" id="ARBA00023136"/>
    </source>
</evidence>
<comment type="subcellular location">
    <subcellularLocation>
        <location evidence="1">Membrane</location>
        <topology evidence="1">Single-pass membrane protein</topology>
    </subcellularLocation>
</comment>
<dbReference type="SUPFAM" id="SSF46565">
    <property type="entry name" value="Chaperone J-domain"/>
    <property type="match status" value="1"/>
</dbReference>
<evidence type="ECO:0000313" key="11">
    <source>
        <dbReference type="Proteomes" id="UP000078070"/>
    </source>
</evidence>
<feature type="domain" description="J" evidence="9">
    <location>
        <begin position="191"/>
        <end position="241"/>
    </location>
</feature>
<organism evidence="10 11">
    <name type="scientific">Marinobacterium aestuarii</name>
    <dbReference type="NCBI Taxonomy" id="1821621"/>
    <lineage>
        <taxon>Bacteria</taxon>
        <taxon>Pseudomonadati</taxon>
        <taxon>Pseudomonadota</taxon>
        <taxon>Gammaproteobacteria</taxon>
        <taxon>Oceanospirillales</taxon>
        <taxon>Oceanospirillaceae</taxon>
        <taxon>Marinobacterium</taxon>
    </lineage>
</organism>
<dbReference type="PROSITE" id="PS50076">
    <property type="entry name" value="DNAJ_2"/>
    <property type="match status" value="1"/>
</dbReference>
<reference evidence="10 11" key="2">
    <citation type="journal article" date="2018" name="Int. J. Syst. Evol. Microbiol.">
        <title>Marinobacterium aestuarii sp. nov., a benzene-degrading marine bacterium isolated from estuary sediment.</title>
        <authorList>
            <person name="Bae S.S."/>
            <person name="Jung J."/>
            <person name="Chung D."/>
            <person name="Baek K."/>
        </authorList>
    </citation>
    <scope>NUCLEOTIDE SEQUENCE [LARGE SCALE GENOMIC DNA]</scope>
    <source>
        <strain evidence="10 11">ST58-10</strain>
    </source>
</reference>
<keyword evidence="3 8" id="KW-1133">Transmembrane helix</keyword>
<proteinExistence type="inferred from homology"/>